<reference evidence="4" key="2">
    <citation type="journal article" date="2023" name="MicrobiologyOpen">
        <title>Genomics of the tumorigenes clade of the family Rhizobiaceae and description of Rhizobium rhododendri sp. nov.</title>
        <authorList>
            <person name="Kuzmanovic N."/>
            <person name="diCenzo G.C."/>
            <person name="Bunk B."/>
            <person name="Sproeer C."/>
            <person name="Fruehling A."/>
            <person name="Neumann-Schaal M."/>
            <person name="Overmann J."/>
            <person name="Smalla K."/>
        </authorList>
    </citation>
    <scope>NUCLEOTIDE SEQUENCE [LARGE SCALE GENOMIC DNA]</scope>
    <source>
        <strain evidence="4">1078</strain>
        <plasmid evidence="4">unnamed1</plasmid>
    </source>
</reference>
<dbReference type="Gene3D" id="3.40.50.720">
    <property type="entry name" value="NAD(P)-binding Rossmann-like Domain"/>
    <property type="match status" value="1"/>
</dbReference>
<dbReference type="FunFam" id="3.40.50.720:FF:000240">
    <property type="entry name" value="SDR family oxidoreductase"/>
    <property type="match status" value="1"/>
</dbReference>
<keyword evidence="4" id="KW-1185">Reference proteome</keyword>
<dbReference type="NCBIfam" id="NF009466">
    <property type="entry name" value="PRK12826.1-2"/>
    <property type="match status" value="1"/>
</dbReference>
<dbReference type="EMBL" id="CP117258">
    <property type="protein sequence ID" value="WFR98807.1"/>
    <property type="molecule type" value="Genomic_DNA"/>
</dbReference>
<dbReference type="InterPro" id="IPR036291">
    <property type="entry name" value="NAD(P)-bd_dom_sf"/>
</dbReference>
<organism evidence="3 4">
    <name type="scientific">Rhizobium tumorigenes</name>
    <dbReference type="NCBI Taxonomy" id="2041385"/>
    <lineage>
        <taxon>Bacteria</taxon>
        <taxon>Pseudomonadati</taxon>
        <taxon>Pseudomonadota</taxon>
        <taxon>Alphaproteobacteria</taxon>
        <taxon>Hyphomicrobiales</taxon>
        <taxon>Rhizobiaceae</taxon>
        <taxon>Rhizobium/Agrobacterium group</taxon>
        <taxon>Rhizobium</taxon>
    </lineage>
</organism>
<sequence length="257" mass="27291">MYMNRTRVDGSIAFVTGGGRGIGLSTAEALAEAGARVVISGQDEAALQQAVEKLKSGGYDARYVVLDITQSDACTEASERINRDVGPVDILIANAGIAWPDTAAEDMSDASWTRVIDVNLNGTFWTCRAFGKPMLERGKGSIVTVGSMSGMISNKPQRQAHYNASKAGLHHLTKSLAGEWATRNVRVNCVAPGYVNTAMSNISFLDPKNSGPWMAGTPMDRLIEPEEVASANLFLASPASSGMTGTILTIDAGYTIW</sequence>
<dbReference type="Proteomes" id="UP000249499">
    <property type="component" value="Plasmid unnamed1"/>
</dbReference>
<dbReference type="SUPFAM" id="SSF51735">
    <property type="entry name" value="NAD(P)-binding Rossmann-fold domains"/>
    <property type="match status" value="1"/>
</dbReference>
<keyword evidence="2" id="KW-0560">Oxidoreductase</keyword>
<dbReference type="KEGG" id="rtu:PR017_24250"/>
<evidence type="ECO:0000256" key="2">
    <source>
        <dbReference type="ARBA" id="ARBA00023002"/>
    </source>
</evidence>
<name>A0AAF1KJ86_9HYPH</name>
<protein>
    <submittedName>
        <fullName evidence="3">SDR family NAD(P)-dependent oxidoreductase</fullName>
    </submittedName>
</protein>
<dbReference type="GO" id="GO:0005975">
    <property type="term" value="P:carbohydrate metabolic process"/>
    <property type="evidence" value="ECO:0007669"/>
    <property type="project" value="UniProtKB-ARBA"/>
</dbReference>
<dbReference type="PRINTS" id="PR00080">
    <property type="entry name" value="SDRFAMILY"/>
</dbReference>
<dbReference type="InterPro" id="IPR020904">
    <property type="entry name" value="Sc_DH/Rdtase_CS"/>
</dbReference>
<gene>
    <name evidence="3" type="ORF">PR017_24250</name>
</gene>
<reference evidence="3 4" key="1">
    <citation type="journal article" date="2018" name="Sci. Rep.">
        <title>Rhizobium tumorigenes sp. nov., a novel plant tumorigenic bacterium isolated from cane gall tumors on thornless blackberry.</title>
        <authorList>
            <person name="Kuzmanovi N."/>
            <person name="Smalla K."/>
            <person name="Gronow S."/>
            <person name="PuBawska J."/>
        </authorList>
    </citation>
    <scope>NUCLEOTIDE SEQUENCE [LARGE SCALE GENOMIC DNA]</scope>
    <source>
        <strain evidence="3 4">1078</strain>
    </source>
</reference>
<dbReference type="PROSITE" id="PS00061">
    <property type="entry name" value="ADH_SHORT"/>
    <property type="match status" value="1"/>
</dbReference>
<dbReference type="PRINTS" id="PR00081">
    <property type="entry name" value="GDHRDH"/>
</dbReference>
<dbReference type="Pfam" id="PF13561">
    <property type="entry name" value="adh_short_C2"/>
    <property type="match status" value="1"/>
</dbReference>
<comment type="similarity">
    <text evidence="1">Belongs to the short-chain dehydrogenases/reductases (SDR) family.</text>
</comment>
<evidence type="ECO:0000256" key="1">
    <source>
        <dbReference type="ARBA" id="ARBA00006484"/>
    </source>
</evidence>
<dbReference type="PANTHER" id="PTHR42760:SF115">
    <property type="entry name" value="3-OXOACYL-[ACYL-CARRIER-PROTEIN] REDUCTASE FABG"/>
    <property type="match status" value="1"/>
</dbReference>
<proteinExistence type="inferred from homology"/>
<dbReference type="AlphaFoldDB" id="A0AAF1KJ86"/>
<keyword evidence="3" id="KW-0614">Plasmid</keyword>
<geneLocation type="plasmid" evidence="3 4">
    <name>unnamed1</name>
</geneLocation>
<dbReference type="GO" id="GO:0016616">
    <property type="term" value="F:oxidoreductase activity, acting on the CH-OH group of donors, NAD or NADP as acceptor"/>
    <property type="evidence" value="ECO:0007669"/>
    <property type="project" value="TreeGrafter"/>
</dbReference>
<accession>A0AAF1KJ86</accession>
<evidence type="ECO:0000313" key="3">
    <source>
        <dbReference type="EMBL" id="WFR98807.1"/>
    </source>
</evidence>
<dbReference type="RefSeq" id="WP_111223055.1">
    <property type="nucleotide sequence ID" value="NZ_CP117258.1"/>
</dbReference>
<dbReference type="PANTHER" id="PTHR42760">
    <property type="entry name" value="SHORT-CHAIN DEHYDROGENASES/REDUCTASES FAMILY MEMBER"/>
    <property type="match status" value="1"/>
</dbReference>
<evidence type="ECO:0000313" key="4">
    <source>
        <dbReference type="Proteomes" id="UP000249499"/>
    </source>
</evidence>
<dbReference type="InterPro" id="IPR002347">
    <property type="entry name" value="SDR_fam"/>
</dbReference>